<dbReference type="InterPro" id="IPR008407">
    <property type="entry name" value="Brnchd-chn_aa_trnsp_AzlD"/>
</dbReference>
<dbReference type="Pfam" id="PF05437">
    <property type="entry name" value="AzlD"/>
    <property type="match status" value="1"/>
</dbReference>
<dbReference type="Proteomes" id="UP000064920">
    <property type="component" value="Chromosome"/>
</dbReference>
<dbReference type="AlphaFoldDB" id="A0A0N9ZEJ2"/>
<dbReference type="KEGG" id="cmar:IMCC12053_1328"/>
<dbReference type="PATRIC" id="fig|1397108.4.peg.1360"/>
<dbReference type="RefSeq" id="WP_062216921.1">
    <property type="nucleotide sequence ID" value="NZ_CP012023.1"/>
</dbReference>
<protein>
    <submittedName>
        <fullName evidence="1">Uncharacterized protein</fullName>
    </submittedName>
</protein>
<name>A0A0N9ZEJ2_9RHOB</name>
<proteinExistence type="predicted"/>
<sequence>MEPATSQVWIIIVVLGICTYLIRLSFMGLIGDRPLPEWLLRMLRYTPVAVLPAVVAPMLLGSGAHSGDALRIGAALATLVVGLTTRNVLWAIATGFGLFFGIGALLG</sequence>
<dbReference type="EMBL" id="CP012023">
    <property type="protein sequence ID" value="ALI55276.1"/>
    <property type="molecule type" value="Genomic_DNA"/>
</dbReference>
<organism evidence="1 2">
    <name type="scientific">Celeribacter marinus</name>
    <dbReference type="NCBI Taxonomy" id="1397108"/>
    <lineage>
        <taxon>Bacteria</taxon>
        <taxon>Pseudomonadati</taxon>
        <taxon>Pseudomonadota</taxon>
        <taxon>Alphaproteobacteria</taxon>
        <taxon>Rhodobacterales</taxon>
        <taxon>Roseobacteraceae</taxon>
        <taxon>Celeribacter</taxon>
    </lineage>
</organism>
<keyword evidence="2" id="KW-1185">Reference proteome</keyword>
<gene>
    <name evidence="1" type="ORF">IMCC12053_1328</name>
</gene>
<dbReference type="STRING" id="1397108.IMCC12053_1328"/>
<dbReference type="OrthoDB" id="6119856at2"/>
<accession>A0A0N9ZEJ2</accession>
<evidence type="ECO:0000313" key="1">
    <source>
        <dbReference type="EMBL" id="ALI55276.1"/>
    </source>
</evidence>
<evidence type="ECO:0000313" key="2">
    <source>
        <dbReference type="Proteomes" id="UP000064920"/>
    </source>
</evidence>
<reference evidence="1 2" key="1">
    <citation type="submission" date="2015-05" db="EMBL/GenBank/DDBJ databases">
        <authorList>
            <person name="Wang D.B."/>
            <person name="Wang M."/>
        </authorList>
    </citation>
    <scope>NUCLEOTIDE SEQUENCE [LARGE SCALE GENOMIC DNA]</scope>
    <source>
        <strain evidence="1 2">IMCC 12053</strain>
    </source>
</reference>